<accession>A0A150PSN2</accession>
<evidence type="ECO:0000313" key="3">
    <source>
        <dbReference type="Proteomes" id="UP000075420"/>
    </source>
</evidence>
<gene>
    <name evidence="2" type="ORF">BE08_40335</name>
</gene>
<evidence type="ECO:0000313" key="2">
    <source>
        <dbReference type="EMBL" id="KYF58735.1"/>
    </source>
</evidence>
<feature type="region of interest" description="Disordered" evidence="1">
    <location>
        <begin position="1"/>
        <end position="59"/>
    </location>
</feature>
<comment type="caution">
    <text evidence="2">The sequence shown here is derived from an EMBL/GenBank/DDBJ whole genome shotgun (WGS) entry which is preliminary data.</text>
</comment>
<feature type="compositionally biased region" description="Low complexity" evidence="1">
    <location>
        <begin position="1"/>
        <end position="19"/>
    </location>
</feature>
<dbReference type="AlphaFoldDB" id="A0A150PSN2"/>
<sequence>MGARAGWRSSESSKLSGGSMPASWRWARNRPTDALHVVEREGRDGDTAGDRVHTWRSSR</sequence>
<name>A0A150PSN2_SORCE</name>
<protein>
    <submittedName>
        <fullName evidence="2">Uncharacterized protein</fullName>
    </submittedName>
</protein>
<proteinExistence type="predicted"/>
<organism evidence="2 3">
    <name type="scientific">Sorangium cellulosum</name>
    <name type="common">Polyangium cellulosum</name>
    <dbReference type="NCBI Taxonomy" id="56"/>
    <lineage>
        <taxon>Bacteria</taxon>
        <taxon>Pseudomonadati</taxon>
        <taxon>Myxococcota</taxon>
        <taxon>Polyangia</taxon>
        <taxon>Polyangiales</taxon>
        <taxon>Polyangiaceae</taxon>
        <taxon>Sorangium</taxon>
    </lineage>
</organism>
<feature type="compositionally biased region" description="Basic and acidic residues" evidence="1">
    <location>
        <begin position="30"/>
        <end position="53"/>
    </location>
</feature>
<reference evidence="2 3" key="1">
    <citation type="submission" date="2014-02" db="EMBL/GenBank/DDBJ databases">
        <title>The small core and large imbalanced accessory genome model reveals a collaborative survival strategy of Sorangium cellulosum strains in nature.</title>
        <authorList>
            <person name="Han K."/>
            <person name="Peng R."/>
            <person name="Blom J."/>
            <person name="Li Y.-Z."/>
        </authorList>
    </citation>
    <scope>NUCLEOTIDE SEQUENCE [LARGE SCALE GENOMIC DNA]</scope>
    <source>
        <strain evidence="2 3">So0157-25</strain>
    </source>
</reference>
<evidence type="ECO:0000256" key="1">
    <source>
        <dbReference type="SAM" id="MobiDB-lite"/>
    </source>
</evidence>
<dbReference type="EMBL" id="JELY01000617">
    <property type="protein sequence ID" value="KYF58735.1"/>
    <property type="molecule type" value="Genomic_DNA"/>
</dbReference>
<dbReference type="Proteomes" id="UP000075420">
    <property type="component" value="Unassembled WGS sequence"/>
</dbReference>